<reference evidence="2 3" key="1">
    <citation type="submission" date="2014-07" db="EMBL/GenBank/DDBJ databases">
        <title>Genome of Chryseobacterium piperi CTM.</title>
        <authorList>
            <person name="Pipes S.E."/>
            <person name="Stropko S.J."/>
            <person name="Newman J.D."/>
        </authorList>
    </citation>
    <scope>NUCLEOTIDE SEQUENCE [LARGE SCALE GENOMIC DNA]</scope>
    <source>
        <strain evidence="2 3">CTM</strain>
    </source>
</reference>
<dbReference type="RefSeq" id="WP_034687050.1">
    <property type="nucleotide sequence ID" value="NZ_CP023049.2"/>
</dbReference>
<evidence type="ECO:0000259" key="1">
    <source>
        <dbReference type="Pfam" id="PF12867"/>
    </source>
</evidence>
<gene>
    <name evidence="2" type="ORF">IQ37_16705</name>
</gene>
<organism evidence="2 3">
    <name type="scientific">Chryseobacterium piperi</name>
    <dbReference type="NCBI Taxonomy" id="558152"/>
    <lineage>
        <taxon>Bacteria</taxon>
        <taxon>Pseudomonadati</taxon>
        <taxon>Bacteroidota</taxon>
        <taxon>Flavobacteriia</taxon>
        <taxon>Flavobacteriales</taxon>
        <taxon>Weeksellaceae</taxon>
        <taxon>Chryseobacterium group</taxon>
        <taxon>Chryseobacterium</taxon>
    </lineage>
</organism>
<evidence type="ECO:0000313" key="2">
    <source>
        <dbReference type="EMBL" id="KFF18147.1"/>
    </source>
</evidence>
<dbReference type="EMBL" id="JPRJ01000042">
    <property type="protein sequence ID" value="KFF18147.1"/>
    <property type="molecule type" value="Genomic_DNA"/>
</dbReference>
<dbReference type="STRING" id="558152.IQ37_16705"/>
<dbReference type="InterPro" id="IPR024775">
    <property type="entry name" value="DinB-like"/>
</dbReference>
<dbReference type="InterPro" id="IPR034660">
    <property type="entry name" value="DinB/YfiT-like"/>
</dbReference>
<dbReference type="SUPFAM" id="SSF109854">
    <property type="entry name" value="DinB/YfiT-like putative metalloenzymes"/>
    <property type="match status" value="1"/>
</dbReference>
<comment type="caution">
    <text evidence="2">The sequence shown here is derived from an EMBL/GenBank/DDBJ whole genome shotgun (WGS) entry which is preliminary data.</text>
</comment>
<dbReference type="Proteomes" id="UP000028709">
    <property type="component" value="Unassembled WGS sequence"/>
</dbReference>
<dbReference type="Pfam" id="PF12867">
    <property type="entry name" value="DinB_2"/>
    <property type="match status" value="1"/>
</dbReference>
<dbReference type="Gene3D" id="1.20.120.450">
    <property type="entry name" value="dinb family like domain"/>
    <property type="match status" value="1"/>
</dbReference>
<dbReference type="OrthoDB" id="9793216at2"/>
<accession>A0A086AN83</accession>
<proteinExistence type="predicted"/>
<dbReference type="eggNOG" id="COG2318">
    <property type="taxonomic scope" value="Bacteria"/>
</dbReference>
<sequence length="168" mass="19419">MTDFQKYIQRYLDLIPSENWLEELNRSGEKTIDVFSKLTEGQSHFAYAEGKWTLKEMLLHLSDTERVFQYRVLAVARGEKKDLPGFDENDYANNSFANERSLQSLIEEYKIVRKSSKMLLESLHPTALATIGNANGNEISVETIGKLIVGHNYHHLNIIDERYLPNLK</sequence>
<dbReference type="AlphaFoldDB" id="A0A086AN83"/>
<dbReference type="KEGG" id="cpip:CJF12_19610"/>
<feature type="domain" description="DinB-like" evidence="1">
    <location>
        <begin position="24"/>
        <end position="159"/>
    </location>
</feature>
<name>A0A086AN83_9FLAO</name>
<evidence type="ECO:0000313" key="3">
    <source>
        <dbReference type="Proteomes" id="UP000028709"/>
    </source>
</evidence>
<keyword evidence="3" id="KW-1185">Reference proteome</keyword>
<protein>
    <recommendedName>
        <fullName evidence="1">DinB-like domain-containing protein</fullName>
    </recommendedName>
</protein>